<keyword evidence="3" id="KW-1185">Reference proteome</keyword>
<feature type="transmembrane region" description="Helical" evidence="1">
    <location>
        <begin position="6"/>
        <end position="28"/>
    </location>
</feature>
<dbReference type="RefSeq" id="WP_134340452.1">
    <property type="nucleotide sequence ID" value="NZ_SOPW01000011.1"/>
</dbReference>
<evidence type="ECO:0000256" key="1">
    <source>
        <dbReference type="SAM" id="Phobius"/>
    </source>
</evidence>
<evidence type="ECO:0000313" key="2">
    <source>
        <dbReference type="EMBL" id="TFB19210.1"/>
    </source>
</evidence>
<feature type="transmembrane region" description="Helical" evidence="1">
    <location>
        <begin position="59"/>
        <end position="88"/>
    </location>
</feature>
<keyword evidence="1" id="KW-0472">Membrane</keyword>
<accession>A0A4Y8IIJ3</accession>
<keyword evidence="1" id="KW-0812">Transmembrane</keyword>
<dbReference type="EMBL" id="SOPW01000011">
    <property type="protein sequence ID" value="TFB19210.1"/>
    <property type="molecule type" value="Genomic_DNA"/>
</dbReference>
<reference evidence="2 3" key="1">
    <citation type="submission" date="2019-03" db="EMBL/GenBank/DDBJ databases">
        <authorList>
            <person name="He R.-H."/>
        </authorList>
    </citation>
    <scope>NUCLEOTIDE SEQUENCE [LARGE SCALE GENOMIC DNA]</scope>
    <source>
        <strain evidence="3">SH 714</strain>
    </source>
</reference>
<name>A0A4Y8IIJ3_9BACI</name>
<sequence>MLTGILKLIASGIEFFLGIPFVGGVFILSSGWGALLFMLLFYIAILILSIYFGHAKWGAITGIAVSILAFIPFLGMVLHWIAFFVLLIDGIQNVKYAKAEN</sequence>
<evidence type="ECO:0000313" key="3">
    <source>
        <dbReference type="Proteomes" id="UP000297975"/>
    </source>
</evidence>
<gene>
    <name evidence="2" type="ORF">E3U55_10850</name>
</gene>
<dbReference type="Proteomes" id="UP000297975">
    <property type="component" value="Unassembled WGS sequence"/>
</dbReference>
<dbReference type="AlphaFoldDB" id="A0A4Y8IIJ3"/>
<dbReference type="OrthoDB" id="1925744at2"/>
<proteinExistence type="predicted"/>
<keyword evidence="1" id="KW-1133">Transmembrane helix</keyword>
<comment type="caution">
    <text evidence="2">The sequence shown here is derived from an EMBL/GenBank/DDBJ whole genome shotgun (WGS) entry which is preliminary data.</text>
</comment>
<feature type="transmembrane region" description="Helical" evidence="1">
    <location>
        <begin position="35"/>
        <end position="53"/>
    </location>
</feature>
<protein>
    <submittedName>
        <fullName evidence="2">Uncharacterized protein</fullName>
    </submittedName>
</protein>
<organism evidence="2 3">
    <name type="scientific">Filobacillus milosensis</name>
    <dbReference type="NCBI Taxonomy" id="94137"/>
    <lineage>
        <taxon>Bacteria</taxon>
        <taxon>Bacillati</taxon>
        <taxon>Bacillota</taxon>
        <taxon>Bacilli</taxon>
        <taxon>Bacillales</taxon>
        <taxon>Bacillaceae</taxon>
        <taxon>Filobacillus</taxon>
    </lineage>
</organism>